<feature type="compositionally biased region" description="Basic residues" evidence="1">
    <location>
        <begin position="70"/>
        <end position="80"/>
    </location>
</feature>
<sequence>MSKQKAFFYTLVGFAIVGLVYALIENPTGLMMNLLTTAVIIAVIGYLFLRFSGSGGNRSKDQRLFVKAAKQSRKRLKKRTSQPASLSKSKKQIPRKKSSAQLTVIEGKKQKKNQRNANF</sequence>
<dbReference type="RefSeq" id="WP_275576533.1">
    <property type="nucleotide sequence ID" value="NZ_CP049742.1"/>
</dbReference>
<organism evidence="3 4">
    <name type="scientific">Mangrovibacillus cuniculi</name>
    <dbReference type="NCBI Taxonomy" id="2593652"/>
    <lineage>
        <taxon>Bacteria</taxon>
        <taxon>Bacillati</taxon>
        <taxon>Bacillota</taxon>
        <taxon>Bacilli</taxon>
        <taxon>Bacillales</taxon>
        <taxon>Bacillaceae</taxon>
        <taxon>Mangrovibacillus</taxon>
    </lineage>
</organism>
<dbReference type="AlphaFoldDB" id="A0A7S8CBB4"/>
<keyword evidence="2" id="KW-0812">Transmembrane</keyword>
<feature type="transmembrane region" description="Helical" evidence="2">
    <location>
        <begin position="30"/>
        <end position="49"/>
    </location>
</feature>
<dbReference type="NCBIfam" id="NF041554">
    <property type="entry name" value="SA1362_fam"/>
    <property type="match status" value="1"/>
</dbReference>
<feature type="transmembrane region" description="Helical" evidence="2">
    <location>
        <begin position="7"/>
        <end position="24"/>
    </location>
</feature>
<keyword evidence="2" id="KW-0472">Membrane</keyword>
<dbReference type="Proteomes" id="UP000593626">
    <property type="component" value="Chromosome"/>
</dbReference>
<feature type="region of interest" description="Disordered" evidence="1">
    <location>
        <begin position="70"/>
        <end position="119"/>
    </location>
</feature>
<protein>
    <submittedName>
        <fullName evidence="3">Uncharacterized protein</fullName>
    </submittedName>
</protein>
<reference evidence="3 4" key="1">
    <citation type="submission" date="2019-07" db="EMBL/GenBank/DDBJ databases">
        <title>Genome sequence of 2 isolates from Red Sea Mangroves.</title>
        <authorList>
            <person name="Sefrji F."/>
            <person name="Michoud G."/>
            <person name="Merlino G."/>
            <person name="Daffonchio D."/>
        </authorList>
    </citation>
    <scope>NUCLEOTIDE SEQUENCE [LARGE SCALE GENOMIC DNA]</scope>
    <source>
        <strain evidence="3 4">R1DC41</strain>
    </source>
</reference>
<accession>A0A7S8CBB4</accession>
<gene>
    <name evidence="3" type="ORF">G8O30_07625</name>
</gene>
<dbReference type="KEGG" id="mcui:G8O30_07625"/>
<evidence type="ECO:0000256" key="1">
    <source>
        <dbReference type="SAM" id="MobiDB-lite"/>
    </source>
</evidence>
<proteinExistence type="predicted"/>
<evidence type="ECO:0000256" key="2">
    <source>
        <dbReference type="SAM" id="Phobius"/>
    </source>
</evidence>
<name>A0A7S8CBB4_9BACI</name>
<keyword evidence="2" id="KW-1133">Transmembrane helix</keyword>
<feature type="compositionally biased region" description="Basic residues" evidence="1">
    <location>
        <begin position="88"/>
        <end position="98"/>
    </location>
</feature>
<dbReference type="EMBL" id="CP049742">
    <property type="protein sequence ID" value="QPC46839.1"/>
    <property type="molecule type" value="Genomic_DNA"/>
</dbReference>
<evidence type="ECO:0000313" key="4">
    <source>
        <dbReference type="Proteomes" id="UP000593626"/>
    </source>
</evidence>
<dbReference type="InterPro" id="IPR048110">
    <property type="entry name" value="SA1362/YqhP-like"/>
</dbReference>
<evidence type="ECO:0000313" key="3">
    <source>
        <dbReference type="EMBL" id="QPC46839.1"/>
    </source>
</evidence>
<feature type="compositionally biased region" description="Basic residues" evidence="1">
    <location>
        <begin position="109"/>
        <end position="119"/>
    </location>
</feature>
<keyword evidence="4" id="KW-1185">Reference proteome</keyword>